<keyword evidence="2" id="KW-1185">Reference proteome</keyword>
<dbReference type="Proteomes" id="UP000634136">
    <property type="component" value="Unassembled WGS sequence"/>
</dbReference>
<gene>
    <name evidence="1" type="ORF">G2W53_041087</name>
</gene>
<name>A0A834SEK1_9FABA</name>
<dbReference type="AlphaFoldDB" id="A0A834SEK1"/>
<sequence length="266" mass="29751">MVQAFLEHFKHSKVEFNREMVQTVGGKTRELFRESLKDPRYDFMLVVPFKDFSQLVTIGEDIDFETQEGHIAPLVGAQFSIAQEKEVHNDLKANANPPNKPIHITLNTLALIPLNYSNGDTTNALQQEIVCLQSELESSNARFDSSNAQLEASNAQLKLEMRGVLNILKNIMGNVPYDFAHLINSEIKATKNKYTLSLSLRPQPFALHLCLLWASKGIGFAISLSLGKAGCKVSGSIFSLENKSISHCGFKQYNCYRLPLVEFGDE</sequence>
<organism evidence="1 2">
    <name type="scientific">Senna tora</name>
    <dbReference type="NCBI Taxonomy" id="362788"/>
    <lineage>
        <taxon>Eukaryota</taxon>
        <taxon>Viridiplantae</taxon>
        <taxon>Streptophyta</taxon>
        <taxon>Embryophyta</taxon>
        <taxon>Tracheophyta</taxon>
        <taxon>Spermatophyta</taxon>
        <taxon>Magnoliopsida</taxon>
        <taxon>eudicotyledons</taxon>
        <taxon>Gunneridae</taxon>
        <taxon>Pentapetalae</taxon>
        <taxon>rosids</taxon>
        <taxon>fabids</taxon>
        <taxon>Fabales</taxon>
        <taxon>Fabaceae</taxon>
        <taxon>Caesalpinioideae</taxon>
        <taxon>Cassia clade</taxon>
        <taxon>Senna</taxon>
    </lineage>
</organism>
<evidence type="ECO:0000313" key="2">
    <source>
        <dbReference type="Proteomes" id="UP000634136"/>
    </source>
</evidence>
<dbReference type="EMBL" id="JAAIUW010000013">
    <property type="protein sequence ID" value="KAF7801976.1"/>
    <property type="molecule type" value="Genomic_DNA"/>
</dbReference>
<dbReference type="OrthoDB" id="1750196at2759"/>
<proteinExistence type="predicted"/>
<reference evidence="1" key="1">
    <citation type="submission" date="2020-09" db="EMBL/GenBank/DDBJ databases">
        <title>Genome-Enabled Discovery of Anthraquinone Biosynthesis in Senna tora.</title>
        <authorList>
            <person name="Kang S.-H."/>
            <person name="Pandey R.P."/>
            <person name="Lee C.-M."/>
            <person name="Sim J.-S."/>
            <person name="Jeong J.-T."/>
            <person name="Choi B.-S."/>
            <person name="Jung M."/>
            <person name="Ginzburg D."/>
            <person name="Zhao K."/>
            <person name="Won S.Y."/>
            <person name="Oh T.-J."/>
            <person name="Yu Y."/>
            <person name="Kim N.-H."/>
            <person name="Lee O.R."/>
            <person name="Lee T.-H."/>
            <person name="Bashyal P."/>
            <person name="Kim T.-S."/>
            <person name="Lee W.-H."/>
            <person name="Kawkins C."/>
            <person name="Kim C.-K."/>
            <person name="Kim J.S."/>
            <person name="Ahn B.O."/>
            <person name="Rhee S.Y."/>
            <person name="Sohng J.K."/>
        </authorList>
    </citation>
    <scope>NUCLEOTIDE SEQUENCE</scope>
    <source>
        <tissue evidence="1">Leaf</tissue>
    </source>
</reference>
<comment type="caution">
    <text evidence="1">The sequence shown here is derived from an EMBL/GenBank/DDBJ whole genome shotgun (WGS) entry which is preliminary data.</text>
</comment>
<accession>A0A834SEK1</accession>
<protein>
    <submittedName>
        <fullName evidence="1">Uncharacterized protein</fullName>
    </submittedName>
</protein>
<evidence type="ECO:0000313" key="1">
    <source>
        <dbReference type="EMBL" id="KAF7801976.1"/>
    </source>
</evidence>